<feature type="transmembrane region" description="Helical" evidence="2">
    <location>
        <begin position="1584"/>
        <end position="1607"/>
    </location>
</feature>
<keyword evidence="2" id="KW-0472">Membrane</keyword>
<dbReference type="PANTHER" id="PTHR19308">
    <property type="entry name" value="PHOSPHATIDYLCHOLINE TRANSFER PROTEIN"/>
    <property type="match status" value="1"/>
</dbReference>
<feature type="region of interest" description="Disordered" evidence="1">
    <location>
        <begin position="1"/>
        <end position="22"/>
    </location>
</feature>
<evidence type="ECO:0000256" key="1">
    <source>
        <dbReference type="SAM" id="MobiDB-lite"/>
    </source>
</evidence>
<keyword evidence="4" id="KW-1185">Reference proteome</keyword>
<dbReference type="SUPFAM" id="SSF55961">
    <property type="entry name" value="Bet v1-like"/>
    <property type="match status" value="3"/>
</dbReference>
<dbReference type="PANTHER" id="PTHR19308:SF14">
    <property type="entry name" value="START DOMAIN-CONTAINING PROTEIN"/>
    <property type="match status" value="1"/>
</dbReference>
<evidence type="ECO:0000313" key="3">
    <source>
        <dbReference type="EMBL" id="GMH93489.1"/>
    </source>
</evidence>
<feature type="transmembrane region" description="Helical" evidence="2">
    <location>
        <begin position="1485"/>
        <end position="1504"/>
    </location>
</feature>
<keyword evidence="2" id="KW-1133">Transmembrane helix</keyword>
<dbReference type="InterPro" id="IPR051213">
    <property type="entry name" value="START_lipid_transfer"/>
</dbReference>
<gene>
    <name evidence="3" type="ORF">TrST_g8403</name>
</gene>
<dbReference type="OrthoDB" id="10370324at2759"/>
<proteinExistence type="predicted"/>
<sequence length="1735" mass="196585">MSIPTSPKASNADNNPNSPKSIIISSTEIPNLTKVDVHVDIHTAPHELKNVLLSEFDDAPKHHLDQKLLPTQPSAAATVLWTIKKEMKGAFSMALALEVIKDEADEITIRAESIDNDDKGTSLILKDALFILRPQTFGRTELVISAQMTARILALTPQHGTSLTRKSLTSSRQTIVRAPKKLSAEKLLDTFITALQNRYRNDKAIDERRTAEFLRSIDTAPPLTENESKLIERAIALDAQMADAKRLPTPKEDRAETYLKWKEGTNVAVARCAALIDVNVRTFLAEIWVLGTYEKMKLHKIENKGCPRKVWEKIDGSRGLLYVTGVKFPSGFTNRVFGSWITWQRRVKADGREYFIVGFEDSLKYDGSRPDLEELSDSKNFVTGYSSGVHIIEEVTPNTCRFTRTQFVDLRVPFPRPIMEVLAGVQFQWSYQLQEKFLRNAKEVDNETLTHTAKELLGSRTLTAEQETLLNSCAALERINNNKWVSLKSPNEEVKMWMGTPKSSESSDVKISIRTGKAEGVVDCSAAQVAAWIKDFNSRENLRKSNESGLDVGRRLVDSKTNEITVAMVKKFPFPFRHREFKLRDVFKVEVSGDCLIAIKSVNDIEVDYGASVGRTVLAQLTSFWRISNLPVRESGFQQCRITLLQHINAGGRIPDWIINIKIPESLEPLELAMNKFRRDDEFDKVEINSMAKIMKNGNQEVYSAEELALVDRGIKSFEAFKSLIDSNKYKVIYADDRFVAVKTAHVDNESVVSGQISATMDCELESCAAWEFLKMTREQLKRHKARRGIKKYEKSINNHCKLYMNSRDLGVVGFRPRDFRNKMVWRQIDERKLVLVCEDTNELDAEIPIEGVLGSSKSTFVFERVDSNFEGIPQTKVTMQTRVDIAGSVPTFIMNRLAKRFANNLSMMRKKFDKTPLIEASHRPRLAEAEALAQIRPSGQEAEAALEQFKALFDTRDGSSKPRESETYQAAATRYHKGGWGVSSVGISTRLDEAAAFLWDYGSRTNTKISGDLERRVTEEAANNNVLTQVVLRKVLDKKNAVHEFKNKMFLHKVDDDTVIIASEPLEMSAGSTKYAIRLRRNGLRPSHTRADLAVEVSLESKSKHGKLLRANVLSLLNEFSRMAIYFHRQMPIDEFEADDGRSLAHDILWLDNLNTRQERLAIVSTSSKALKELEEKYPWFRIMMEKVIEGKLHMNRPVKSKLVAVTESDARHLGKNLIPALRSKKKAETGLDQWTIQNRAIKELLEEHGFLQAFFLTISKGVVRTAAWGLLWRVIVGAVLSVADLATDITVLVDFYVNSRTEYFEAALMSIVASFLLFLLIVYLQYGKTGWRRILKETAIVLVGMKAPWDAYKVAKGEAKEQGTTLEPLMEMTFNKAAELAAEAIPSVLIQISAIIDNPNDPSRMVLFSVIISALTTGFTSAQISYDFDTDPAKRIQSPDFYGYVPDNPRKRTIIFFALVLMPSFQLLMKGLCFVLLARVSAAYVYAYILADLSLFLALKVIRRDLCYWMRMEGWLMWPICILIRVGIKLITDFTGIVQFRHPNEVGGLYWTLNLLLNLGGLFVALHLCQDTSASGISTERMVILWKLSVMLTLGFVLTFIIFIFNINKKFISTFFSVETGSQMTQRKFFEATDASDKAKAVFGSNYFVWMPIRKDVKLWIDVNWIIWNDDRPIWLTDEMHSRIVTDMIKIRKHEGENGKIVPEGSMRSNVSELEFSKGRGISAQMSNVRMTG</sequence>
<reference evidence="4" key="1">
    <citation type="journal article" date="2023" name="Commun. Biol.">
        <title>Genome analysis of Parmales, the sister group of diatoms, reveals the evolutionary specialization of diatoms from phago-mixotrophs to photoautotrophs.</title>
        <authorList>
            <person name="Ban H."/>
            <person name="Sato S."/>
            <person name="Yoshikawa S."/>
            <person name="Yamada K."/>
            <person name="Nakamura Y."/>
            <person name="Ichinomiya M."/>
            <person name="Sato N."/>
            <person name="Blanc-Mathieu R."/>
            <person name="Endo H."/>
            <person name="Kuwata A."/>
            <person name="Ogata H."/>
        </authorList>
    </citation>
    <scope>NUCLEOTIDE SEQUENCE [LARGE SCALE GENOMIC DNA]</scope>
    <source>
        <strain evidence="4">NIES 3701</strain>
    </source>
</reference>
<feature type="compositionally biased region" description="Polar residues" evidence="1">
    <location>
        <begin position="1"/>
        <end position="13"/>
    </location>
</feature>
<dbReference type="InterPro" id="IPR023393">
    <property type="entry name" value="START-like_dom_sf"/>
</dbReference>
<feature type="transmembrane region" description="Helical" evidence="2">
    <location>
        <begin position="1456"/>
        <end position="1479"/>
    </location>
</feature>
<dbReference type="EMBL" id="BRXY01000414">
    <property type="protein sequence ID" value="GMH93489.1"/>
    <property type="molecule type" value="Genomic_DNA"/>
</dbReference>
<feature type="transmembrane region" description="Helical" evidence="2">
    <location>
        <begin position="1308"/>
        <end position="1328"/>
    </location>
</feature>
<evidence type="ECO:0000256" key="2">
    <source>
        <dbReference type="SAM" id="Phobius"/>
    </source>
</evidence>
<dbReference type="Gene3D" id="3.30.530.20">
    <property type="match status" value="3"/>
</dbReference>
<accession>A0A9W7BTY6</accession>
<dbReference type="Proteomes" id="UP001165085">
    <property type="component" value="Unassembled WGS sequence"/>
</dbReference>
<protein>
    <submittedName>
        <fullName evidence="3">Uncharacterized protein</fullName>
    </submittedName>
</protein>
<feature type="transmembrane region" description="Helical" evidence="2">
    <location>
        <begin position="1553"/>
        <end position="1572"/>
    </location>
</feature>
<comment type="caution">
    <text evidence="3">The sequence shown here is derived from an EMBL/GenBank/DDBJ whole genome shotgun (WGS) entry which is preliminary data.</text>
</comment>
<evidence type="ECO:0000313" key="4">
    <source>
        <dbReference type="Proteomes" id="UP001165085"/>
    </source>
</evidence>
<organism evidence="3 4">
    <name type="scientific">Triparma strigata</name>
    <dbReference type="NCBI Taxonomy" id="1606541"/>
    <lineage>
        <taxon>Eukaryota</taxon>
        <taxon>Sar</taxon>
        <taxon>Stramenopiles</taxon>
        <taxon>Ochrophyta</taxon>
        <taxon>Bolidophyceae</taxon>
        <taxon>Parmales</taxon>
        <taxon>Triparmaceae</taxon>
        <taxon>Triparma</taxon>
    </lineage>
</organism>
<keyword evidence="2" id="KW-0812">Transmembrane</keyword>
<name>A0A9W7BTY6_9STRA</name>
<feature type="transmembrane region" description="Helical" evidence="2">
    <location>
        <begin position="1516"/>
        <end position="1533"/>
    </location>
</feature>